<proteinExistence type="predicted"/>
<name>A0A7D5K6A6_9EURY</name>
<evidence type="ECO:0000313" key="2">
    <source>
        <dbReference type="EMBL" id="QLG26554.1"/>
    </source>
</evidence>
<protein>
    <recommendedName>
        <fullName evidence="1">Halobacterial output domain-containing protein</fullName>
    </recommendedName>
</protein>
<dbReference type="Pfam" id="PF18545">
    <property type="entry name" value="HalOD1"/>
    <property type="match status" value="1"/>
</dbReference>
<dbReference type="KEGG" id="halg:HUG10_02915"/>
<dbReference type="RefSeq" id="WP_179168129.1">
    <property type="nucleotide sequence ID" value="NZ_CP058529.1"/>
</dbReference>
<accession>A0A7D5K6A6</accession>
<dbReference type="EMBL" id="CP058529">
    <property type="protein sequence ID" value="QLG26554.1"/>
    <property type="molecule type" value="Genomic_DNA"/>
</dbReference>
<evidence type="ECO:0000313" key="3">
    <source>
        <dbReference type="Proteomes" id="UP000509750"/>
    </source>
</evidence>
<gene>
    <name evidence="2" type="ORF">HUG10_02915</name>
</gene>
<evidence type="ECO:0000259" key="1">
    <source>
        <dbReference type="Pfam" id="PF18545"/>
    </source>
</evidence>
<organism evidence="2 3">
    <name type="scientific">Halorarum halophilum</name>
    <dbReference type="NCBI Taxonomy" id="2743090"/>
    <lineage>
        <taxon>Archaea</taxon>
        <taxon>Methanobacteriati</taxon>
        <taxon>Methanobacteriota</taxon>
        <taxon>Stenosarchaea group</taxon>
        <taxon>Halobacteria</taxon>
        <taxon>Halobacteriales</taxon>
        <taxon>Haloferacaceae</taxon>
        <taxon>Halorarum</taxon>
    </lineage>
</organism>
<feature type="domain" description="Halobacterial output" evidence="1">
    <location>
        <begin position="20"/>
        <end position="83"/>
    </location>
</feature>
<dbReference type="GeneID" id="56027750"/>
<sequence>MSTVHTERAWGRAQYDWSEMTPSVAVVETIAAVENVEPDELVFGQGLPLSEYFDPDALDSLVTHDDITIAFTGDEYQIRIDGSHVGIHSE</sequence>
<dbReference type="AlphaFoldDB" id="A0A7D5K6A6"/>
<dbReference type="OrthoDB" id="271604at2157"/>
<dbReference type="Proteomes" id="UP000509750">
    <property type="component" value="Chromosome"/>
</dbReference>
<keyword evidence="3" id="KW-1185">Reference proteome</keyword>
<reference evidence="2 3" key="1">
    <citation type="submission" date="2020-07" db="EMBL/GenBank/DDBJ databases">
        <title>Gai3-2, isolated from salt lake.</title>
        <authorList>
            <person name="Cui H."/>
            <person name="Shi X."/>
        </authorList>
    </citation>
    <scope>NUCLEOTIDE SEQUENCE [LARGE SCALE GENOMIC DNA]</scope>
    <source>
        <strain evidence="2 3">Gai3-2</strain>
    </source>
</reference>
<dbReference type="InterPro" id="IPR040624">
    <property type="entry name" value="HalOD1"/>
</dbReference>